<keyword evidence="3" id="KW-1185">Reference proteome</keyword>
<sequence>MPAREEKDYPIEEEVHLIKANPKYAHIQFSNGRQDTVSIQDLSPVKNPSSETINVYTNKTSVYNSTQSHLKDELTPPSTAAEQSTTSAAQDLFTGSPTIMPTSLGRI</sequence>
<comment type="caution">
    <text evidence="2">The sequence shown here is derived from an EMBL/GenBank/DDBJ whole genome shotgun (WGS) entry which is preliminary data.</text>
</comment>
<dbReference type="EMBL" id="JAXCGZ010010400">
    <property type="protein sequence ID" value="KAK7075568.1"/>
    <property type="molecule type" value="Genomic_DNA"/>
</dbReference>
<accession>A0AAN8X7S6</accession>
<dbReference type="Proteomes" id="UP001381693">
    <property type="component" value="Unassembled WGS sequence"/>
</dbReference>
<gene>
    <name evidence="2" type="ORF">SK128_012025</name>
</gene>
<dbReference type="AlphaFoldDB" id="A0AAN8X7S6"/>
<feature type="non-terminal residue" evidence="2">
    <location>
        <position position="107"/>
    </location>
</feature>
<evidence type="ECO:0000313" key="2">
    <source>
        <dbReference type="EMBL" id="KAK7075568.1"/>
    </source>
</evidence>
<feature type="compositionally biased region" description="Low complexity" evidence="1">
    <location>
        <begin position="75"/>
        <end position="90"/>
    </location>
</feature>
<reference evidence="2 3" key="1">
    <citation type="submission" date="2023-11" db="EMBL/GenBank/DDBJ databases">
        <title>Halocaridina rubra genome assembly.</title>
        <authorList>
            <person name="Smith C."/>
        </authorList>
    </citation>
    <scope>NUCLEOTIDE SEQUENCE [LARGE SCALE GENOMIC DNA]</scope>
    <source>
        <strain evidence="2">EP-1</strain>
        <tissue evidence="2">Whole</tissue>
    </source>
</reference>
<feature type="region of interest" description="Disordered" evidence="1">
    <location>
        <begin position="67"/>
        <end position="107"/>
    </location>
</feature>
<organism evidence="2 3">
    <name type="scientific">Halocaridina rubra</name>
    <name type="common">Hawaiian red shrimp</name>
    <dbReference type="NCBI Taxonomy" id="373956"/>
    <lineage>
        <taxon>Eukaryota</taxon>
        <taxon>Metazoa</taxon>
        <taxon>Ecdysozoa</taxon>
        <taxon>Arthropoda</taxon>
        <taxon>Crustacea</taxon>
        <taxon>Multicrustacea</taxon>
        <taxon>Malacostraca</taxon>
        <taxon>Eumalacostraca</taxon>
        <taxon>Eucarida</taxon>
        <taxon>Decapoda</taxon>
        <taxon>Pleocyemata</taxon>
        <taxon>Caridea</taxon>
        <taxon>Atyoidea</taxon>
        <taxon>Atyidae</taxon>
        <taxon>Halocaridina</taxon>
    </lineage>
</organism>
<evidence type="ECO:0000313" key="3">
    <source>
        <dbReference type="Proteomes" id="UP001381693"/>
    </source>
</evidence>
<protein>
    <submittedName>
        <fullName evidence="2">Uncharacterized protein</fullName>
    </submittedName>
</protein>
<evidence type="ECO:0000256" key="1">
    <source>
        <dbReference type="SAM" id="MobiDB-lite"/>
    </source>
</evidence>
<proteinExistence type="predicted"/>
<name>A0AAN8X7S6_HALRR</name>